<reference evidence="1" key="1">
    <citation type="submission" date="2022-10" db="EMBL/GenBank/DDBJ databases">
        <title>Two novel species of Flavobacterium.</title>
        <authorList>
            <person name="Liu Q."/>
            <person name="Xin Y.-H."/>
        </authorList>
    </citation>
    <scope>NUCLEOTIDE SEQUENCE</scope>
    <source>
        <strain evidence="1">LS1R49</strain>
    </source>
</reference>
<dbReference type="EMBL" id="JAOZEW010000018">
    <property type="protein sequence ID" value="MCV9929313.1"/>
    <property type="molecule type" value="Genomic_DNA"/>
</dbReference>
<protein>
    <submittedName>
        <fullName evidence="1">Uncharacterized protein</fullName>
    </submittedName>
</protein>
<keyword evidence="2" id="KW-1185">Reference proteome</keyword>
<name>A0A9X2YW42_9FLAO</name>
<accession>A0A9X2YW42</accession>
<proteinExistence type="predicted"/>
<organism evidence="1 2">
    <name type="scientific">Flavobacterium shii</name>
    <dbReference type="NCBI Taxonomy" id="2987687"/>
    <lineage>
        <taxon>Bacteria</taxon>
        <taxon>Pseudomonadati</taxon>
        <taxon>Bacteroidota</taxon>
        <taxon>Flavobacteriia</taxon>
        <taxon>Flavobacteriales</taxon>
        <taxon>Flavobacteriaceae</taxon>
        <taxon>Flavobacterium</taxon>
    </lineage>
</organism>
<evidence type="ECO:0000313" key="1">
    <source>
        <dbReference type="EMBL" id="MCV9929313.1"/>
    </source>
</evidence>
<dbReference type="Proteomes" id="UP001151079">
    <property type="component" value="Unassembled WGS sequence"/>
</dbReference>
<dbReference type="RefSeq" id="WP_264207405.1">
    <property type="nucleotide sequence ID" value="NZ_JAOZEW010000018.1"/>
</dbReference>
<comment type="caution">
    <text evidence="1">The sequence shown here is derived from an EMBL/GenBank/DDBJ whole genome shotgun (WGS) entry which is preliminary data.</text>
</comment>
<sequence>MDLKKVAFDKGFSLSFGSSNQKRVYGFTYENFENDILKKQMHYEMEINFMQDRYANNCVFEINRKQIFIDNKAPDSKMEQIVDKAAQAMYPLRIKVKKNGEIEEILNSDVIGKRWLAIKEGLSKYYTGEIAFKVIDKIDAVLLDEDLLLESISQNWFFHLYFKPLYVAYGEKLRCKFIWDSPVFGSQFIKYGVVHTVAEHYDTDDKININGDGIAIDERTLEEIRTGYDFPKNKLAGGDEEPVESTMNVDYKLYAEDRSIFSVIGTFETKIDENTQRKIQLELYHFPETSSFRPWSDFKKKESQRIFDSYQTKEEDDFIDYVAISRKQHALLPKPEKILGPPREKIELYIHEEPVVKDEISFLGKIKSIFSKK</sequence>
<evidence type="ECO:0000313" key="2">
    <source>
        <dbReference type="Proteomes" id="UP001151079"/>
    </source>
</evidence>
<gene>
    <name evidence="1" type="ORF">OIU83_16725</name>
</gene>
<dbReference type="AlphaFoldDB" id="A0A9X2YW42"/>